<proteinExistence type="predicted"/>
<gene>
    <name evidence="1" type="ORF">BDN72DRAFT_392137</name>
</gene>
<organism evidence="1 2">
    <name type="scientific">Pluteus cervinus</name>
    <dbReference type="NCBI Taxonomy" id="181527"/>
    <lineage>
        <taxon>Eukaryota</taxon>
        <taxon>Fungi</taxon>
        <taxon>Dikarya</taxon>
        <taxon>Basidiomycota</taxon>
        <taxon>Agaricomycotina</taxon>
        <taxon>Agaricomycetes</taxon>
        <taxon>Agaricomycetidae</taxon>
        <taxon>Agaricales</taxon>
        <taxon>Pluteineae</taxon>
        <taxon>Pluteaceae</taxon>
        <taxon>Pluteus</taxon>
    </lineage>
</organism>
<evidence type="ECO:0000313" key="2">
    <source>
        <dbReference type="Proteomes" id="UP000308600"/>
    </source>
</evidence>
<evidence type="ECO:0000313" key="1">
    <source>
        <dbReference type="EMBL" id="TFK62427.1"/>
    </source>
</evidence>
<sequence length="678" mass="75712">MFPTGIASVFASHSQVASTPLSLDRLCTSPASIPASNFPIFRHLPIELHNQFYPYLTTDDLASLSLVDQACRQWVRGVQFRNVKFNHKDASLELVARLAREAKHALDGAQATPPDDEVALSAEMGVMSLGAEANAPSQLRSCPSRSFTPLIGPCIRRLVISTPPGILATQNPFTLIRLFPHSASVRTKCMIAAQESEAMYFRVLLSVIRWALPNLQVLDWQRRLVWTTEMEDVFTGMKALRHLRLGCVMLEDGWDRVGDTTRRDEWELETLVINVAYPVEETATGGNLTPFVRSLLTSCASSLSMLALKEWTGAASCGGAVIKTLSQELRGLHKLRVLVLDDIVVENLDVFLGMNSEPTTRVRTLTVDAGKEKTCQYLTTRGAIRSLENLYWLNYAPTLADDQPVNTSDTYQSILTFLSANPHLYSFATSSALPLPFITENLLPLLVAEFYNLTSLNLIFGDASIPDEALQTISTIPTLKHLWLSAGHQYGTRHTWSPSHSHIATLLLPLRHSLTSLVITRDAYLIETHPLHHATLDNYYSAFNPPRDVVFLASHGADHGDLGLGFDREFIARRDAQKRIWEQRHRDEMVKIVKGCYLGLDSRSSATDTQTSSVSPRPGGFGFEQLSWCYVGQLSMQIRRLEGCRSDDGVQVVVETEERDAQNRFLKSRWGIENEFPF</sequence>
<protein>
    <submittedName>
        <fullName evidence="1">Uncharacterized protein</fullName>
    </submittedName>
</protein>
<reference evidence="1 2" key="1">
    <citation type="journal article" date="2019" name="Nat. Ecol. Evol.">
        <title>Megaphylogeny resolves global patterns of mushroom evolution.</title>
        <authorList>
            <person name="Varga T."/>
            <person name="Krizsan K."/>
            <person name="Foldi C."/>
            <person name="Dima B."/>
            <person name="Sanchez-Garcia M."/>
            <person name="Sanchez-Ramirez S."/>
            <person name="Szollosi G.J."/>
            <person name="Szarkandi J.G."/>
            <person name="Papp V."/>
            <person name="Albert L."/>
            <person name="Andreopoulos W."/>
            <person name="Angelini C."/>
            <person name="Antonin V."/>
            <person name="Barry K.W."/>
            <person name="Bougher N.L."/>
            <person name="Buchanan P."/>
            <person name="Buyck B."/>
            <person name="Bense V."/>
            <person name="Catcheside P."/>
            <person name="Chovatia M."/>
            <person name="Cooper J."/>
            <person name="Damon W."/>
            <person name="Desjardin D."/>
            <person name="Finy P."/>
            <person name="Geml J."/>
            <person name="Haridas S."/>
            <person name="Hughes K."/>
            <person name="Justo A."/>
            <person name="Karasinski D."/>
            <person name="Kautmanova I."/>
            <person name="Kiss B."/>
            <person name="Kocsube S."/>
            <person name="Kotiranta H."/>
            <person name="LaButti K.M."/>
            <person name="Lechner B.E."/>
            <person name="Liimatainen K."/>
            <person name="Lipzen A."/>
            <person name="Lukacs Z."/>
            <person name="Mihaltcheva S."/>
            <person name="Morgado L.N."/>
            <person name="Niskanen T."/>
            <person name="Noordeloos M.E."/>
            <person name="Ohm R.A."/>
            <person name="Ortiz-Santana B."/>
            <person name="Ovrebo C."/>
            <person name="Racz N."/>
            <person name="Riley R."/>
            <person name="Savchenko A."/>
            <person name="Shiryaev A."/>
            <person name="Soop K."/>
            <person name="Spirin V."/>
            <person name="Szebenyi C."/>
            <person name="Tomsovsky M."/>
            <person name="Tulloss R.E."/>
            <person name="Uehling J."/>
            <person name="Grigoriev I.V."/>
            <person name="Vagvolgyi C."/>
            <person name="Papp T."/>
            <person name="Martin F.M."/>
            <person name="Miettinen O."/>
            <person name="Hibbett D.S."/>
            <person name="Nagy L.G."/>
        </authorList>
    </citation>
    <scope>NUCLEOTIDE SEQUENCE [LARGE SCALE GENOMIC DNA]</scope>
    <source>
        <strain evidence="1 2">NL-1719</strain>
    </source>
</reference>
<keyword evidence="2" id="KW-1185">Reference proteome</keyword>
<accession>A0ACD3A9Z0</accession>
<name>A0ACD3A9Z0_9AGAR</name>
<dbReference type="EMBL" id="ML208583">
    <property type="protein sequence ID" value="TFK62427.1"/>
    <property type="molecule type" value="Genomic_DNA"/>
</dbReference>
<dbReference type="Proteomes" id="UP000308600">
    <property type="component" value="Unassembled WGS sequence"/>
</dbReference>